<comment type="subcellular location">
    <subcellularLocation>
        <location evidence="2">Cytoplasm</location>
    </subcellularLocation>
</comment>
<keyword evidence="5" id="KW-0055">Arginine biosynthesis</keyword>
<dbReference type="HAMAP" id="MF_01108">
    <property type="entry name" value="ArgE"/>
    <property type="match status" value="1"/>
</dbReference>
<keyword evidence="8 11" id="KW-0378">Hydrolase</keyword>
<evidence type="ECO:0000256" key="1">
    <source>
        <dbReference type="ARBA" id="ARBA00001947"/>
    </source>
</evidence>
<dbReference type="Pfam" id="PF01546">
    <property type="entry name" value="Peptidase_M20"/>
    <property type="match status" value="1"/>
</dbReference>
<dbReference type="CDD" id="cd03894">
    <property type="entry name" value="M20_ArgE"/>
    <property type="match status" value="1"/>
</dbReference>
<reference evidence="11" key="1">
    <citation type="submission" date="2018-06" db="EMBL/GenBank/DDBJ databases">
        <authorList>
            <person name="Zhirakovskaya E."/>
        </authorList>
    </citation>
    <scope>NUCLEOTIDE SEQUENCE</scope>
</reference>
<evidence type="ECO:0000256" key="6">
    <source>
        <dbReference type="ARBA" id="ARBA00022605"/>
    </source>
</evidence>
<dbReference type="NCBIfam" id="NF003474">
    <property type="entry name" value="PRK05111.1"/>
    <property type="match status" value="1"/>
</dbReference>
<accession>A0A3B1BA57</accession>
<feature type="domain" description="Peptidase M20 dimerisation" evidence="10">
    <location>
        <begin position="176"/>
        <end position="280"/>
    </location>
</feature>
<dbReference type="SUPFAM" id="SSF55031">
    <property type="entry name" value="Bacterial exopeptidase dimerisation domain"/>
    <property type="match status" value="1"/>
</dbReference>
<dbReference type="GO" id="GO:0005737">
    <property type="term" value="C:cytoplasm"/>
    <property type="evidence" value="ECO:0007669"/>
    <property type="project" value="UniProtKB-SubCell"/>
</dbReference>
<dbReference type="GO" id="GO:0046872">
    <property type="term" value="F:metal ion binding"/>
    <property type="evidence" value="ECO:0007669"/>
    <property type="project" value="UniProtKB-KW"/>
</dbReference>
<organism evidence="11">
    <name type="scientific">hydrothermal vent metagenome</name>
    <dbReference type="NCBI Taxonomy" id="652676"/>
    <lineage>
        <taxon>unclassified sequences</taxon>
        <taxon>metagenomes</taxon>
        <taxon>ecological metagenomes</taxon>
    </lineage>
</organism>
<dbReference type="GO" id="GO:0006526">
    <property type="term" value="P:L-arginine biosynthetic process"/>
    <property type="evidence" value="ECO:0007669"/>
    <property type="project" value="UniProtKB-KW"/>
</dbReference>
<comment type="cofactor">
    <cofactor evidence="1">
        <name>Zn(2+)</name>
        <dbReference type="ChEBI" id="CHEBI:29105"/>
    </cofactor>
</comment>
<keyword evidence="7" id="KW-0479">Metal-binding</keyword>
<dbReference type="NCBIfam" id="TIGR01892">
    <property type="entry name" value="AcOrn-deacetyl"/>
    <property type="match status" value="1"/>
</dbReference>
<protein>
    <submittedName>
        <fullName evidence="11">Acetylornithine deacetylase</fullName>
        <ecNumber evidence="11">3.5.1.16</ecNumber>
    </submittedName>
</protein>
<dbReference type="EC" id="3.5.1.16" evidence="11"/>
<sequence>MTTPNLIQMIQALIATPSISSVNPSWDQDNTTIIDLLAQWLAGLGMQVEIMPVPNHPGKANLIATTGSGPDGLVLAGHTDTVPYDEGRWTHDPFKLTEADDRLYGLGTADMKSFFALVIEAIRDLPLKQLKQPLTILATADEESTMSGAQALTTAQRHLGRYAIIGEPTSLRPIRMHKGIAMESIRLTGRSGHSSNPAYGINALEGMHKVIGQILTWQKTLAANYQNQMFEIPTPTINLGHIHGGDSPNRICAQCELHIDIRLLPGMELDEMRNTLEQQLHAIISGSGLKLEIEPLFHGTPAMETPANTKIVRVAEELTGHTASAVAFGTEGPYLNKLGMETIIMGPGNIAQAHQPDEYLETSHIQPAIDLIQSLVRKFCC</sequence>
<dbReference type="InterPro" id="IPR001261">
    <property type="entry name" value="ArgE/DapE_CS"/>
</dbReference>
<dbReference type="PROSITE" id="PS00759">
    <property type="entry name" value="ARGE_DAPE_CPG2_2"/>
    <property type="match status" value="1"/>
</dbReference>
<evidence type="ECO:0000259" key="10">
    <source>
        <dbReference type="Pfam" id="PF07687"/>
    </source>
</evidence>
<dbReference type="Pfam" id="PF07687">
    <property type="entry name" value="M20_dimer"/>
    <property type="match status" value="1"/>
</dbReference>
<name>A0A3B1BA57_9ZZZZ</name>
<dbReference type="GO" id="GO:0008777">
    <property type="term" value="F:acetylornithine deacetylase activity"/>
    <property type="evidence" value="ECO:0007669"/>
    <property type="project" value="UniProtKB-EC"/>
</dbReference>
<keyword evidence="6" id="KW-0028">Amino-acid biosynthesis</keyword>
<evidence type="ECO:0000256" key="3">
    <source>
        <dbReference type="ARBA" id="ARBA00005691"/>
    </source>
</evidence>
<comment type="similarity">
    <text evidence="3">Belongs to the peptidase M20A family. ArgE subfamily.</text>
</comment>
<evidence type="ECO:0000256" key="2">
    <source>
        <dbReference type="ARBA" id="ARBA00004496"/>
    </source>
</evidence>
<dbReference type="AlphaFoldDB" id="A0A3B1BA57"/>
<proteinExistence type="inferred from homology"/>
<evidence type="ECO:0000256" key="8">
    <source>
        <dbReference type="ARBA" id="ARBA00022801"/>
    </source>
</evidence>
<evidence type="ECO:0000256" key="4">
    <source>
        <dbReference type="ARBA" id="ARBA00022490"/>
    </source>
</evidence>
<dbReference type="InterPro" id="IPR011650">
    <property type="entry name" value="Peptidase_M20_dimer"/>
</dbReference>
<evidence type="ECO:0000256" key="9">
    <source>
        <dbReference type="ARBA" id="ARBA00022833"/>
    </source>
</evidence>
<dbReference type="Gene3D" id="3.40.630.10">
    <property type="entry name" value="Zn peptidases"/>
    <property type="match status" value="1"/>
</dbReference>
<evidence type="ECO:0000256" key="5">
    <source>
        <dbReference type="ARBA" id="ARBA00022571"/>
    </source>
</evidence>
<gene>
    <name evidence="11" type="ORF">MNBD_GAMMA26-525</name>
</gene>
<dbReference type="InterPro" id="IPR050072">
    <property type="entry name" value="Peptidase_M20A"/>
</dbReference>
<evidence type="ECO:0000313" key="11">
    <source>
        <dbReference type="EMBL" id="VAX08308.1"/>
    </source>
</evidence>
<dbReference type="Gene3D" id="3.30.70.360">
    <property type="match status" value="1"/>
</dbReference>
<dbReference type="InterPro" id="IPR036264">
    <property type="entry name" value="Bact_exopeptidase_dim_dom"/>
</dbReference>
<dbReference type="FunFam" id="3.30.70.360:FF:000003">
    <property type="entry name" value="Acetylornithine deacetylase"/>
    <property type="match status" value="1"/>
</dbReference>
<dbReference type="InterPro" id="IPR002933">
    <property type="entry name" value="Peptidase_M20"/>
</dbReference>
<keyword evidence="9" id="KW-0862">Zinc</keyword>
<dbReference type="InterPro" id="IPR010169">
    <property type="entry name" value="AcOrn-deacetyl"/>
</dbReference>
<dbReference type="EMBL" id="UOFX01000035">
    <property type="protein sequence ID" value="VAX08308.1"/>
    <property type="molecule type" value="Genomic_DNA"/>
</dbReference>
<evidence type="ECO:0000256" key="7">
    <source>
        <dbReference type="ARBA" id="ARBA00022723"/>
    </source>
</evidence>
<dbReference type="PANTHER" id="PTHR43808">
    <property type="entry name" value="ACETYLORNITHINE DEACETYLASE"/>
    <property type="match status" value="1"/>
</dbReference>
<keyword evidence="4" id="KW-0963">Cytoplasm</keyword>
<dbReference type="PANTHER" id="PTHR43808:SF1">
    <property type="entry name" value="ACETYLORNITHINE DEACETYLASE"/>
    <property type="match status" value="1"/>
</dbReference>
<dbReference type="SUPFAM" id="SSF53187">
    <property type="entry name" value="Zn-dependent exopeptidases"/>
    <property type="match status" value="1"/>
</dbReference>